<dbReference type="GO" id="GO:0004788">
    <property type="term" value="F:thiamine diphosphokinase activity"/>
    <property type="evidence" value="ECO:0007669"/>
    <property type="project" value="UniProtKB-EC"/>
</dbReference>
<sequence>MRRAVIVSGGSVSPSMKNLIQPNDLLIGADRGALWLIEQGYKPEIAIGDFDSVLPEQMESIRERSGRLVECDPVWKDYTDTEMAFETALSIGPSSIMMLGVLGTRLDHSLANIHLLKKALEAEIPCKITDEHNQIQLTRGMLRISQDGYKYVTLLPLTTKVTGITLTGFKYPLNDAEIEMGQSIGVSNELLEELGTINIRDGLLLVIQSKD</sequence>
<dbReference type="InterPro" id="IPR036759">
    <property type="entry name" value="TPK_catalytic_sf"/>
</dbReference>
<accession>A0ABW1ILC9</accession>
<dbReference type="Pfam" id="PF04265">
    <property type="entry name" value="TPK_B1_binding"/>
    <property type="match status" value="1"/>
</dbReference>
<evidence type="ECO:0000256" key="4">
    <source>
        <dbReference type="ARBA" id="ARBA00022840"/>
    </source>
</evidence>
<evidence type="ECO:0000256" key="1">
    <source>
        <dbReference type="ARBA" id="ARBA00022679"/>
    </source>
</evidence>
<dbReference type="InterPro" id="IPR053149">
    <property type="entry name" value="TPK"/>
</dbReference>
<keyword evidence="3" id="KW-0418">Kinase</keyword>
<dbReference type="SUPFAM" id="SSF63862">
    <property type="entry name" value="Thiamin pyrophosphokinase, substrate-binding domain"/>
    <property type="match status" value="1"/>
</dbReference>
<proteinExistence type="predicted"/>
<keyword evidence="4" id="KW-0067">ATP-binding</keyword>
<dbReference type="Pfam" id="PF04263">
    <property type="entry name" value="TPK_catalytic"/>
    <property type="match status" value="1"/>
</dbReference>
<name>A0ABW1ILC9_9BACL</name>
<protein>
    <recommendedName>
        <fullName evidence="5">Thiamine diphosphokinase</fullName>
        <ecNumber evidence="5">2.7.6.2</ecNumber>
    </recommendedName>
</protein>
<dbReference type="CDD" id="cd07995">
    <property type="entry name" value="TPK"/>
    <property type="match status" value="1"/>
</dbReference>
<evidence type="ECO:0000313" key="8">
    <source>
        <dbReference type="Proteomes" id="UP001596250"/>
    </source>
</evidence>
<dbReference type="Proteomes" id="UP001596250">
    <property type="component" value="Unassembled WGS sequence"/>
</dbReference>
<dbReference type="NCBIfam" id="TIGR01378">
    <property type="entry name" value="thi_PPkinase"/>
    <property type="match status" value="1"/>
</dbReference>
<keyword evidence="2" id="KW-0547">Nucleotide-binding</keyword>
<dbReference type="Gene3D" id="3.40.50.10240">
    <property type="entry name" value="Thiamin pyrophosphokinase, catalytic domain"/>
    <property type="match status" value="1"/>
</dbReference>
<dbReference type="EMBL" id="JBHSQV010000032">
    <property type="protein sequence ID" value="MFC5985856.1"/>
    <property type="molecule type" value="Genomic_DNA"/>
</dbReference>
<evidence type="ECO:0000256" key="3">
    <source>
        <dbReference type="ARBA" id="ARBA00022777"/>
    </source>
</evidence>
<dbReference type="InterPro" id="IPR006282">
    <property type="entry name" value="Thi_PPkinase"/>
</dbReference>
<evidence type="ECO:0000313" key="7">
    <source>
        <dbReference type="EMBL" id="MFC5985856.1"/>
    </source>
</evidence>
<evidence type="ECO:0000259" key="6">
    <source>
        <dbReference type="SMART" id="SM00983"/>
    </source>
</evidence>
<keyword evidence="8" id="KW-1185">Reference proteome</keyword>
<comment type="caution">
    <text evidence="7">The sequence shown here is derived from an EMBL/GenBank/DDBJ whole genome shotgun (WGS) entry which is preliminary data.</text>
</comment>
<evidence type="ECO:0000256" key="2">
    <source>
        <dbReference type="ARBA" id="ARBA00022741"/>
    </source>
</evidence>
<dbReference type="PANTHER" id="PTHR41299">
    <property type="entry name" value="THIAMINE PYROPHOSPHOKINASE"/>
    <property type="match status" value="1"/>
</dbReference>
<dbReference type="SMART" id="SM00983">
    <property type="entry name" value="TPK_B1_binding"/>
    <property type="match status" value="1"/>
</dbReference>
<dbReference type="EC" id="2.7.6.2" evidence="5"/>
<reference evidence="8" key="1">
    <citation type="journal article" date="2019" name="Int. J. Syst. Evol. Microbiol.">
        <title>The Global Catalogue of Microorganisms (GCM) 10K type strain sequencing project: providing services to taxonomists for standard genome sequencing and annotation.</title>
        <authorList>
            <consortium name="The Broad Institute Genomics Platform"/>
            <consortium name="The Broad Institute Genome Sequencing Center for Infectious Disease"/>
            <person name="Wu L."/>
            <person name="Ma J."/>
        </authorList>
    </citation>
    <scope>NUCLEOTIDE SEQUENCE [LARGE SCALE GENOMIC DNA]</scope>
    <source>
        <strain evidence="8">CCM 8749</strain>
    </source>
</reference>
<organism evidence="7 8">
    <name type="scientific">Marinicrinis lubricantis</name>
    <dbReference type="NCBI Taxonomy" id="2086470"/>
    <lineage>
        <taxon>Bacteria</taxon>
        <taxon>Bacillati</taxon>
        <taxon>Bacillota</taxon>
        <taxon>Bacilli</taxon>
        <taxon>Bacillales</taxon>
        <taxon>Paenibacillaceae</taxon>
    </lineage>
</organism>
<dbReference type="InterPro" id="IPR007371">
    <property type="entry name" value="TPK_catalytic"/>
</dbReference>
<keyword evidence="1 7" id="KW-0808">Transferase</keyword>
<dbReference type="RefSeq" id="WP_379893098.1">
    <property type="nucleotide sequence ID" value="NZ_CBCSCT010000013.1"/>
</dbReference>
<dbReference type="InterPro" id="IPR007373">
    <property type="entry name" value="Thiamin_PyroPKinase_B1-bd"/>
</dbReference>
<dbReference type="PANTHER" id="PTHR41299:SF1">
    <property type="entry name" value="THIAMINE PYROPHOSPHOKINASE"/>
    <property type="match status" value="1"/>
</dbReference>
<evidence type="ECO:0000256" key="5">
    <source>
        <dbReference type="NCBIfam" id="TIGR01378"/>
    </source>
</evidence>
<feature type="domain" description="Thiamin pyrophosphokinase thiamin-binding" evidence="6">
    <location>
        <begin position="140"/>
        <end position="205"/>
    </location>
</feature>
<gene>
    <name evidence="7" type="ORF">ACFPXP_05355</name>
</gene>
<dbReference type="InterPro" id="IPR036371">
    <property type="entry name" value="TPK_B1-bd_sf"/>
</dbReference>
<dbReference type="SUPFAM" id="SSF63999">
    <property type="entry name" value="Thiamin pyrophosphokinase, catalytic domain"/>
    <property type="match status" value="1"/>
</dbReference>